<evidence type="ECO:0000256" key="1">
    <source>
        <dbReference type="ARBA" id="ARBA00001670"/>
    </source>
</evidence>
<evidence type="ECO:0000313" key="8">
    <source>
        <dbReference type="EMBL" id="MQN01273.1"/>
    </source>
</evidence>
<keyword evidence="9" id="KW-1185">Reference proteome</keyword>
<dbReference type="GO" id="GO:0016805">
    <property type="term" value="F:dipeptidase activity"/>
    <property type="evidence" value="ECO:0007669"/>
    <property type="project" value="UniProtKB-KW"/>
</dbReference>
<dbReference type="NCBIfam" id="NF033678">
    <property type="entry name" value="C69_fam_dipept"/>
    <property type="match status" value="1"/>
</dbReference>
<comment type="caution">
    <text evidence="8">The sequence shown here is derived from an EMBL/GenBank/DDBJ whole genome shotgun (WGS) entry which is preliminary data.</text>
</comment>
<dbReference type="Pfam" id="PF03577">
    <property type="entry name" value="Peptidase_C69"/>
    <property type="match status" value="2"/>
</dbReference>
<dbReference type="AlphaFoldDB" id="A0A6N7IY61"/>
<dbReference type="InterPro" id="IPR047804">
    <property type="entry name" value="C69_dipept_A-like"/>
</dbReference>
<dbReference type="EMBL" id="VOGC01000004">
    <property type="protein sequence ID" value="MQN01273.1"/>
    <property type="molecule type" value="Genomic_DNA"/>
</dbReference>
<protein>
    <recommendedName>
        <fullName evidence="6">Dipeptidase</fullName>
        <ecNumber evidence="6">3.4.-.-</ecNumber>
    </recommendedName>
</protein>
<evidence type="ECO:0000256" key="7">
    <source>
        <dbReference type="SAM" id="MobiDB-lite"/>
    </source>
</evidence>
<reference evidence="8" key="1">
    <citation type="journal article" date="2020" name="Appl. Environ. Microbiol.">
        <title>Medium-Chain Fatty Acid Synthesis by 'Candidatus Weimeria bifida' gen. nov., sp. nov., and 'Candidatus Pseudoramibacter fermentans' sp. nov.</title>
        <authorList>
            <person name="Scarborough M.J."/>
            <person name="Myers K.S."/>
            <person name="Donohue T.J."/>
            <person name="Noguera D.R."/>
        </authorList>
    </citation>
    <scope>NUCLEOTIDE SEQUENCE</scope>
    <source>
        <strain evidence="8">LCO1.1</strain>
    </source>
</reference>
<feature type="region of interest" description="Disordered" evidence="7">
    <location>
        <begin position="253"/>
        <end position="285"/>
    </location>
</feature>
<proteinExistence type="inferred from homology"/>
<keyword evidence="4 6" id="KW-0378">Hydrolase</keyword>
<feature type="compositionally biased region" description="Acidic residues" evidence="7">
    <location>
        <begin position="256"/>
        <end position="285"/>
    </location>
</feature>
<evidence type="ECO:0000256" key="3">
    <source>
        <dbReference type="ARBA" id="ARBA00022670"/>
    </source>
</evidence>
<dbReference type="PANTHER" id="PTHR12994:SF17">
    <property type="entry name" value="LD30995P"/>
    <property type="match status" value="1"/>
</dbReference>
<evidence type="ECO:0000256" key="2">
    <source>
        <dbReference type="ARBA" id="ARBA00007225"/>
    </source>
</evidence>
<comment type="similarity">
    <text evidence="2 6">Belongs to the peptidase C69 family.</text>
</comment>
<sequence>MSCTTLLVGKNASWNGSTMIARNDDSGSGKFTPKKFTVVEPEDQPKVYESTISHVKIELPDNPVRYTAMPNALKGEGIWAACGINEYGVAMTATETITSNPRVLGADPLVEYQKKWESENLYFGTDSVIEEEGSDEEKAGGIGEEDLVVITLPYVKTAREGVRRLGALHEKYGTYEENGIGISDKDEVWWFESVGGHHWIARKVDDDGIVVMPNQLGIDSLDIDDALGDQETNMCSPDLREFIEKNHLDVENHDYDDFDFDDDDDEDYEDDDDEEISDDDYDDDGELIDSDYVINPRLVFGSHDDADHVYNTPRAWFMLRYLDDDKSAYDGDDADYKPEDDDLPWEIFSDRKVTPEDVKYLLSSHYQGTKYDPYLTYGDKSCAGAYRSIGINRNDFLGFAELRPDAEPLEWIAFGSNAFNTMAPFYTNVSKTPEYLSNTTGRVSTDNFYWSSRLLAGLSDATYGKCLNVIEQYTDSVLSKSHALLNKWDAELAKASDDKKQDLCEEANEEIADMLKKETDKALSKALFFRSNDMSNSYARSDH</sequence>
<dbReference type="PANTHER" id="PTHR12994">
    <property type="entry name" value="SECERNIN"/>
    <property type="match status" value="1"/>
</dbReference>
<evidence type="ECO:0000313" key="9">
    <source>
        <dbReference type="Proteomes" id="UP000460257"/>
    </source>
</evidence>
<dbReference type="Proteomes" id="UP000460257">
    <property type="component" value="Unassembled WGS sequence"/>
</dbReference>
<name>A0A6N7IY61_9FIRM</name>
<gene>
    <name evidence="8" type="ORF">FRC54_04915</name>
</gene>
<accession>A0A6N7IY61</accession>
<evidence type="ECO:0000256" key="6">
    <source>
        <dbReference type="RuleBase" id="RU364089"/>
    </source>
</evidence>
<evidence type="ECO:0000256" key="5">
    <source>
        <dbReference type="ARBA" id="ARBA00022997"/>
    </source>
</evidence>
<keyword evidence="3 6" id="KW-0645">Protease</keyword>
<evidence type="ECO:0000256" key="4">
    <source>
        <dbReference type="ARBA" id="ARBA00022801"/>
    </source>
</evidence>
<dbReference type="GO" id="GO:0070004">
    <property type="term" value="F:cysteine-type exopeptidase activity"/>
    <property type="evidence" value="ECO:0007669"/>
    <property type="project" value="InterPro"/>
</dbReference>
<keyword evidence="5 6" id="KW-0224">Dipeptidase</keyword>
<dbReference type="EC" id="3.4.-.-" evidence="6"/>
<dbReference type="GO" id="GO:0006508">
    <property type="term" value="P:proteolysis"/>
    <property type="evidence" value="ECO:0007669"/>
    <property type="project" value="UniProtKB-KW"/>
</dbReference>
<comment type="catalytic activity">
    <reaction evidence="1">
        <text>an L-aminoacyl-L-amino acid + H2O = 2 an L-alpha-amino acid</text>
        <dbReference type="Rhea" id="RHEA:48940"/>
        <dbReference type="ChEBI" id="CHEBI:15377"/>
        <dbReference type="ChEBI" id="CHEBI:59869"/>
        <dbReference type="ChEBI" id="CHEBI:77460"/>
        <dbReference type="EC" id="3.4.13.19"/>
    </reaction>
</comment>
<organism evidence="8 9">
    <name type="scientific">Candidatus Weimeria bifida</name>
    <dbReference type="NCBI Taxonomy" id="2599074"/>
    <lineage>
        <taxon>Bacteria</taxon>
        <taxon>Bacillati</taxon>
        <taxon>Bacillota</taxon>
        <taxon>Clostridia</taxon>
        <taxon>Lachnospirales</taxon>
        <taxon>Lachnospiraceae</taxon>
        <taxon>Candidatus Weimeria</taxon>
    </lineage>
</organism>
<dbReference type="InterPro" id="IPR005322">
    <property type="entry name" value="Peptidase_C69"/>
</dbReference>